<organism evidence="9 10">
    <name type="scientific">Acidaminococcus intestini</name>
    <dbReference type="NCBI Taxonomy" id="187327"/>
    <lineage>
        <taxon>Bacteria</taxon>
        <taxon>Bacillati</taxon>
        <taxon>Bacillota</taxon>
        <taxon>Negativicutes</taxon>
        <taxon>Acidaminococcales</taxon>
        <taxon>Acidaminococcaceae</taxon>
        <taxon>Acidaminococcus</taxon>
    </lineage>
</organism>
<comment type="function">
    <text evidence="7">Sigma factors are initiation factors that promote the attachment of RNA polymerase to specific initiation sites and are then released. Sigma-S contributes to the protection against external stress, thus playing a role in cellular fitness and survival.</text>
</comment>
<dbReference type="GO" id="GO:0003677">
    <property type="term" value="F:DNA binding"/>
    <property type="evidence" value="ECO:0007669"/>
    <property type="project" value="UniProtKB-KW"/>
</dbReference>
<dbReference type="PANTHER" id="PTHR30385:SF1">
    <property type="entry name" value="RNA POLYMERASE SIGMA-H FACTOR"/>
    <property type="match status" value="1"/>
</dbReference>
<dbReference type="EMBL" id="JAGZCZ010000016">
    <property type="protein sequence ID" value="MBS5520614.1"/>
    <property type="molecule type" value="Genomic_DNA"/>
</dbReference>
<reference evidence="9" key="1">
    <citation type="submission" date="2021-02" db="EMBL/GenBank/DDBJ databases">
        <title>Infant gut strain persistence is associated with maternal origin, phylogeny, and functional potential including surface adhesion and iron acquisition.</title>
        <authorList>
            <person name="Lou Y.C."/>
        </authorList>
    </citation>
    <scope>NUCLEOTIDE SEQUENCE</scope>
    <source>
        <strain evidence="9">L3_106_000M1_dasL3_106_000M1_concoct_15</strain>
    </source>
</reference>
<dbReference type="InterPro" id="IPR013325">
    <property type="entry name" value="RNA_pol_sigma_r2"/>
</dbReference>
<keyword evidence="4" id="KW-0731">Sigma factor</keyword>
<protein>
    <recommendedName>
        <fullName evidence="2">RNA polymerase sigma factor SigS</fullName>
    </recommendedName>
</protein>
<evidence type="ECO:0000256" key="1">
    <source>
        <dbReference type="ARBA" id="ARBA00007788"/>
    </source>
</evidence>
<keyword evidence="5" id="KW-0238">DNA-binding</keyword>
<dbReference type="InterPro" id="IPR036388">
    <property type="entry name" value="WH-like_DNA-bd_sf"/>
</dbReference>
<feature type="domain" description="RNA polymerase sigma-70" evidence="8">
    <location>
        <begin position="55"/>
        <end position="68"/>
    </location>
</feature>
<dbReference type="SUPFAM" id="SSF88946">
    <property type="entry name" value="Sigma2 domain of RNA polymerase sigma factors"/>
    <property type="match status" value="1"/>
</dbReference>
<sequence length="232" mass="26530">MAKEPAAVSPSDEVLLKKIQEEGDGKAQDILLARYKDLVKKKTSLYYMAGAERDDIVQEGMIGLFKAIRDYRFDQKASFKVFAELCINRQIISAIKGANRQKHRPLNSYVSLDKPFYDDGKERTLMDMLGGSRSIDPENLIVDQEAFKDIEKNVLSMLSAMEWETLCAYLDNKSYQEIASEMERSTKSIDNALQRVKRKLEKFLSTRENELDLATLNKGLLLMAAKEHLLHK</sequence>
<evidence type="ECO:0000256" key="6">
    <source>
        <dbReference type="ARBA" id="ARBA00023163"/>
    </source>
</evidence>
<dbReference type="NCBIfam" id="NF006148">
    <property type="entry name" value="PRK08295.1-5"/>
    <property type="match status" value="1"/>
</dbReference>
<evidence type="ECO:0000256" key="3">
    <source>
        <dbReference type="ARBA" id="ARBA00023015"/>
    </source>
</evidence>
<dbReference type="GO" id="GO:0016987">
    <property type="term" value="F:sigma factor activity"/>
    <property type="evidence" value="ECO:0007669"/>
    <property type="project" value="UniProtKB-KW"/>
</dbReference>
<evidence type="ECO:0000256" key="4">
    <source>
        <dbReference type="ARBA" id="ARBA00023082"/>
    </source>
</evidence>
<dbReference type="PROSITE" id="PS00715">
    <property type="entry name" value="SIGMA70_1"/>
    <property type="match status" value="1"/>
</dbReference>
<dbReference type="Gene3D" id="1.10.10.10">
    <property type="entry name" value="Winged helix-like DNA-binding domain superfamily/Winged helix DNA-binding domain"/>
    <property type="match status" value="1"/>
</dbReference>
<accession>A0A943EI65</accession>
<dbReference type="Proteomes" id="UP000754226">
    <property type="component" value="Unassembled WGS sequence"/>
</dbReference>
<dbReference type="InterPro" id="IPR000943">
    <property type="entry name" value="RNA_pol_sigma70"/>
</dbReference>
<keyword evidence="3" id="KW-0805">Transcription regulation</keyword>
<dbReference type="PIRSF" id="PIRSF002939">
    <property type="entry name" value="RNA_polymerase_sigma-H_factor"/>
    <property type="match status" value="1"/>
</dbReference>
<dbReference type="SUPFAM" id="SSF46894">
    <property type="entry name" value="C-terminal effector domain of the bipartite response regulators"/>
    <property type="match status" value="1"/>
</dbReference>
<dbReference type="InterPro" id="IPR007627">
    <property type="entry name" value="RNA_pol_sigma70_r2"/>
</dbReference>
<evidence type="ECO:0000259" key="8">
    <source>
        <dbReference type="PROSITE" id="PS00715"/>
    </source>
</evidence>
<dbReference type="GO" id="GO:0006352">
    <property type="term" value="P:DNA-templated transcription initiation"/>
    <property type="evidence" value="ECO:0007669"/>
    <property type="project" value="InterPro"/>
</dbReference>
<evidence type="ECO:0000256" key="5">
    <source>
        <dbReference type="ARBA" id="ARBA00023125"/>
    </source>
</evidence>
<dbReference type="Pfam" id="PF04542">
    <property type="entry name" value="Sigma70_r2"/>
    <property type="match status" value="1"/>
</dbReference>
<dbReference type="NCBIfam" id="NF006147">
    <property type="entry name" value="PRK08295.1-4"/>
    <property type="match status" value="1"/>
</dbReference>
<name>A0A943EI65_9FIRM</name>
<dbReference type="NCBIfam" id="TIGR02937">
    <property type="entry name" value="sigma70-ECF"/>
    <property type="match status" value="1"/>
</dbReference>
<evidence type="ECO:0000256" key="7">
    <source>
        <dbReference type="ARBA" id="ARBA00024701"/>
    </source>
</evidence>
<dbReference type="NCBIfam" id="NF006145">
    <property type="entry name" value="PRK08295.1-2"/>
    <property type="match status" value="1"/>
</dbReference>
<dbReference type="InterPro" id="IPR016371">
    <property type="entry name" value="RNA_pol_sigma-H_factor"/>
</dbReference>
<evidence type="ECO:0000256" key="2">
    <source>
        <dbReference type="ARBA" id="ARBA00021245"/>
    </source>
</evidence>
<dbReference type="InterPro" id="IPR013249">
    <property type="entry name" value="RNA_pol_sigma70_r4_t2"/>
</dbReference>
<keyword evidence="6" id="KW-0804">Transcription</keyword>
<dbReference type="Pfam" id="PF08281">
    <property type="entry name" value="Sigma70_r4_2"/>
    <property type="match status" value="1"/>
</dbReference>
<dbReference type="Gene3D" id="1.20.120.1810">
    <property type="match status" value="1"/>
</dbReference>
<dbReference type="InterPro" id="IPR014284">
    <property type="entry name" value="RNA_pol_sigma-70_dom"/>
</dbReference>
<gene>
    <name evidence="9" type="primary">sigH</name>
    <name evidence="9" type="ORF">KHX13_09980</name>
</gene>
<evidence type="ECO:0000313" key="9">
    <source>
        <dbReference type="EMBL" id="MBS5520614.1"/>
    </source>
</evidence>
<comment type="similarity">
    <text evidence="1">Belongs to the sigma-70 factor family.</text>
</comment>
<comment type="caution">
    <text evidence="9">The sequence shown here is derived from an EMBL/GenBank/DDBJ whole genome shotgun (WGS) entry which is preliminary data.</text>
</comment>
<dbReference type="PANTHER" id="PTHR30385">
    <property type="entry name" value="SIGMA FACTOR F FLAGELLAR"/>
    <property type="match status" value="1"/>
</dbReference>
<proteinExistence type="inferred from homology"/>
<evidence type="ECO:0000313" key="10">
    <source>
        <dbReference type="Proteomes" id="UP000754226"/>
    </source>
</evidence>
<dbReference type="InterPro" id="IPR016032">
    <property type="entry name" value="Sig_transdc_resp-reg_C-effctor"/>
</dbReference>
<dbReference type="AlphaFoldDB" id="A0A943EI65"/>